<evidence type="ECO:0000259" key="4">
    <source>
        <dbReference type="Pfam" id="PF22936"/>
    </source>
</evidence>
<comment type="caution">
    <text evidence="5">The sequence shown here is derived from an EMBL/GenBank/DDBJ whole genome shotgun (WGS) entry which is preliminary data.</text>
</comment>
<reference evidence="5" key="1">
    <citation type="submission" date="2023-03" db="EMBL/GenBank/DDBJ databases">
        <title>Chromosome-scale reference genome and RAD-based genetic map of yellow starthistle (Centaurea solstitialis) reveal putative structural variation and QTLs associated with invader traits.</title>
        <authorList>
            <person name="Reatini B."/>
            <person name="Cang F.A."/>
            <person name="Jiang Q."/>
            <person name="Mckibben M.T.W."/>
            <person name="Barker M.S."/>
            <person name="Rieseberg L.H."/>
            <person name="Dlugosch K.M."/>
        </authorList>
    </citation>
    <scope>NUCLEOTIDE SEQUENCE</scope>
    <source>
        <strain evidence="5">CAN-66</strain>
        <tissue evidence="5">Leaf</tissue>
    </source>
</reference>
<dbReference type="Proteomes" id="UP001172457">
    <property type="component" value="Chromosome 8"/>
</dbReference>
<dbReference type="InterPro" id="IPR025724">
    <property type="entry name" value="GAG-pre-integrase_dom"/>
</dbReference>
<dbReference type="PANTHER" id="PTHR42648:SF32">
    <property type="entry name" value="RIBONUCLEASE H-LIKE DOMAIN, GAG-PRE-INTEGRASE DOMAIN PROTEIN-RELATED"/>
    <property type="match status" value="1"/>
</dbReference>
<dbReference type="GO" id="GO:0008233">
    <property type="term" value="F:peptidase activity"/>
    <property type="evidence" value="ECO:0007669"/>
    <property type="project" value="UniProtKB-KW"/>
</dbReference>
<evidence type="ECO:0000313" key="6">
    <source>
        <dbReference type="Proteomes" id="UP001172457"/>
    </source>
</evidence>
<sequence>MVENEKPIPKRKNVSGTLNKNTAAQRKVQDNNIEKRANKLVQVWVPKTAVSDTISSTTNSASNSNITVSMNTVTTASSNTTANKVNRGQPRKESIWHVYSGCSRHMTDIMTHLEDFKKYDGGHVVFGDNPKGGKISGKGKVSKCQMTFDYVYYVEQLRYNLLSLSQVCDKKHKFKIVDESMILLRTPKRDNVYCLDLENVSSNSSLNCLFSKASVGESSLWHRRMCYVNLKNMNQLVKNNLVRGFPTKEFSCDDHCVACLKGKQHKSTHKSQEIKTISSPLQLLHMDLIGPTNVMSISKKSYCLVIVDDYSRFTWVFFLRTKDETSGLIKPLSHPLFSPLVSDKSKSESHQIRQWY</sequence>
<dbReference type="Pfam" id="PF13976">
    <property type="entry name" value="gag_pre-integrs"/>
    <property type="match status" value="1"/>
</dbReference>
<evidence type="ECO:0008006" key="7">
    <source>
        <dbReference type="Google" id="ProtNLM"/>
    </source>
</evidence>
<feature type="region of interest" description="Disordered" evidence="2">
    <location>
        <begin position="1"/>
        <end position="23"/>
    </location>
</feature>
<dbReference type="Gene3D" id="3.30.420.10">
    <property type="entry name" value="Ribonuclease H-like superfamily/Ribonuclease H"/>
    <property type="match status" value="1"/>
</dbReference>
<dbReference type="InterPro" id="IPR039537">
    <property type="entry name" value="Retrotran_Ty1/copia-like"/>
</dbReference>
<dbReference type="InterPro" id="IPR054722">
    <property type="entry name" value="PolX-like_BBD"/>
</dbReference>
<evidence type="ECO:0000313" key="5">
    <source>
        <dbReference type="EMBL" id="KAJ9538676.1"/>
    </source>
</evidence>
<evidence type="ECO:0000259" key="3">
    <source>
        <dbReference type="Pfam" id="PF13976"/>
    </source>
</evidence>
<gene>
    <name evidence="5" type="ORF">OSB04_031409</name>
</gene>
<dbReference type="EMBL" id="JARYMX010000008">
    <property type="protein sequence ID" value="KAJ9538676.1"/>
    <property type="molecule type" value="Genomic_DNA"/>
</dbReference>
<keyword evidence="6" id="KW-1185">Reference proteome</keyword>
<dbReference type="Pfam" id="PF22936">
    <property type="entry name" value="Pol_BBD"/>
    <property type="match status" value="1"/>
</dbReference>
<evidence type="ECO:0000256" key="1">
    <source>
        <dbReference type="ARBA" id="ARBA00022670"/>
    </source>
</evidence>
<feature type="domain" description="GAG-pre-integrase" evidence="3">
    <location>
        <begin position="191"/>
        <end position="264"/>
    </location>
</feature>
<dbReference type="PANTHER" id="PTHR42648">
    <property type="entry name" value="TRANSPOSASE, PUTATIVE-RELATED"/>
    <property type="match status" value="1"/>
</dbReference>
<feature type="domain" description="Retrovirus-related Pol polyprotein from transposon TNT 1-94-like beta-barrel" evidence="4">
    <location>
        <begin position="96"/>
        <end position="170"/>
    </location>
</feature>
<name>A0AA38SLL9_9ASTR</name>
<keyword evidence="1" id="KW-0378">Hydrolase</keyword>
<dbReference type="GO" id="GO:0003676">
    <property type="term" value="F:nucleic acid binding"/>
    <property type="evidence" value="ECO:0007669"/>
    <property type="project" value="InterPro"/>
</dbReference>
<dbReference type="InterPro" id="IPR012337">
    <property type="entry name" value="RNaseH-like_sf"/>
</dbReference>
<feature type="compositionally biased region" description="Polar residues" evidence="2">
    <location>
        <begin position="14"/>
        <end position="23"/>
    </location>
</feature>
<dbReference type="GO" id="GO:0006508">
    <property type="term" value="P:proteolysis"/>
    <property type="evidence" value="ECO:0007669"/>
    <property type="project" value="UniProtKB-KW"/>
</dbReference>
<keyword evidence="1" id="KW-0645">Protease</keyword>
<evidence type="ECO:0000256" key="2">
    <source>
        <dbReference type="SAM" id="MobiDB-lite"/>
    </source>
</evidence>
<organism evidence="5 6">
    <name type="scientific">Centaurea solstitialis</name>
    <name type="common">yellow star-thistle</name>
    <dbReference type="NCBI Taxonomy" id="347529"/>
    <lineage>
        <taxon>Eukaryota</taxon>
        <taxon>Viridiplantae</taxon>
        <taxon>Streptophyta</taxon>
        <taxon>Embryophyta</taxon>
        <taxon>Tracheophyta</taxon>
        <taxon>Spermatophyta</taxon>
        <taxon>Magnoliopsida</taxon>
        <taxon>eudicotyledons</taxon>
        <taxon>Gunneridae</taxon>
        <taxon>Pentapetalae</taxon>
        <taxon>asterids</taxon>
        <taxon>campanulids</taxon>
        <taxon>Asterales</taxon>
        <taxon>Asteraceae</taxon>
        <taxon>Carduoideae</taxon>
        <taxon>Cardueae</taxon>
        <taxon>Centaureinae</taxon>
        <taxon>Centaurea</taxon>
    </lineage>
</organism>
<proteinExistence type="predicted"/>
<accession>A0AA38SLL9</accession>
<dbReference type="AlphaFoldDB" id="A0AA38SLL9"/>
<dbReference type="InterPro" id="IPR036397">
    <property type="entry name" value="RNaseH_sf"/>
</dbReference>
<dbReference type="SUPFAM" id="SSF53098">
    <property type="entry name" value="Ribonuclease H-like"/>
    <property type="match status" value="1"/>
</dbReference>
<protein>
    <recommendedName>
        <fullName evidence="7">GAG-pre-integrase domain-containing protein</fullName>
    </recommendedName>
</protein>